<dbReference type="InterPro" id="IPR052386">
    <property type="entry name" value="GPSM"/>
</dbReference>
<keyword evidence="4" id="KW-0802">TPR repeat</keyword>
<feature type="repeat" description="TPR" evidence="4">
    <location>
        <begin position="85"/>
        <end position="118"/>
    </location>
</feature>
<dbReference type="GO" id="GO:0000132">
    <property type="term" value="P:establishment of mitotic spindle orientation"/>
    <property type="evidence" value="ECO:0007669"/>
    <property type="project" value="TreeGrafter"/>
</dbReference>
<dbReference type="GO" id="GO:0005938">
    <property type="term" value="C:cell cortex"/>
    <property type="evidence" value="ECO:0007669"/>
    <property type="project" value="TreeGrafter"/>
</dbReference>
<feature type="region of interest" description="Disordered" evidence="5">
    <location>
        <begin position="21"/>
        <end position="47"/>
    </location>
</feature>
<organism evidence="6 7">
    <name type="scientific">Pocillopora meandrina</name>
    <dbReference type="NCBI Taxonomy" id="46732"/>
    <lineage>
        <taxon>Eukaryota</taxon>
        <taxon>Metazoa</taxon>
        <taxon>Cnidaria</taxon>
        <taxon>Anthozoa</taxon>
        <taxon>Hexacorallia</taxon>
        <taxon>Scleractinia</taxon>
        <taxon>Astrocoeniina</taxon>
        <taxon>Pocilloporidae</taxon>
        <taxon>Pocillopora</taxon>
    </lineage>
</organism>
<sequence length="150" mass="16554">IKKIDKNHRILLSLRLQSVSEVGDNSMEEKDPISHDHGSASSGDVKKVRDLYNRGEEAIEYLNLYLKKAKEVGDKHGEGGKHGEGNAYGNLGNAYDSLGDFKKAIEYHNLHLKIAKEVGDKHGEGGAYGNLGNAYISLGDFKKAMEYHNL</sequence>
<keyword evidence="2" id="KW-0963">Cytoplasm</keyword>
<dbReference type="PROSITE" id="PS50005">
    <property type="entry name" value="TPR"/>
    <property type="match status" value="1"/>
</dbReference>
<dbReference type="Pfam" id="PF13424">
    <property type="entry name" value="TPR_12"/>
    <property type="match status" value="1"/>
</dbReference>
<accession>A0AAU9XQF8</accession>
<evidence type="ECO:0000256" key="5">
    <source>
        <dbReference type="SAM" id="MobiDB-lite"/>
    </source>
</evidence>
<proteinExistence type="predicted"/>
<evidence type="ECO:0000256" key="2">
    <source>
        <dbReference type="ARBA" id="ARBA00022490"/>
    </source>
</evidence>
<reference evidence="6 7" key="1">
    <citation type="submission" date="2022-05" db="EMBL/GenBank/DDBJ databases">
        <authorList>
            <consortium name="Genoscope - CEA"/>
            <person name="William W."/>
        </authorList>
    </citation>
    <scope>NUCLEOTIDE SEQUENCE [LARGE SCALE GENOMIC DNA]</scope>
</reference>
<dbReference type="InterPro" id="IPR011990">
    <property type="entry name" value="TPR-like_helical_dom_sf"/>
</dbReference>
<dbReference type="SUPFAM" id="SSF48452">
    <property type="entry name" value="TPR-like"/>
    <property type="match status" value="1"/>
</dbReference>
<comment type="subcellular location">
    <subcellularLocation>
        <location evidence="1">Cytoplasm</location>
    </subcellularLocation>
</comment>
<evidence type="ECO:0000256" key="3">
    <source>
        <dbReference type="ARBA" id="ARBA00022737"/>
    </source>
</evidence>
<dbReference type="AlphaFoldDB" id="A0AAU9XQF8"/>
<comment type="caution">
    <text evidence="6">The sequence shown here is derived from an EMBL/GenBank/DDBJ whole genome shotgun (WGS) entry which is preliminary data.</text>
</comment>
<feature type="non-terminal residue" evidence="6">
    <location>
        <position position="1"/>
    </location>
</feature>
<name>A0AAU9XQF8_9CNID</name>
<dbReference type="InterPro" id="IPR019734">
    <property type="entry name" value="TPR_rpt"/>
</dbReference>
<evidence type="ECO:0000313" key="7">
    <source>
        <dbReference type="Proteomes" id="UP001159428"/>
    </source>
</evidence>
<feature type="non-terminal residue" evidence="6">
    <location>
        <position position="150"/>
    </location>
</feature>
<keyword evidence="7" id="KW-1185">Reference proteome</keyword>
<dbReference type="GO" id="GO:0005092">
    <property type="term" value="F:GDP-dissociation inhibitor activity"/>
    <property type="evidence" value="ECO:0007669"/>
    <property type="project" value="TreeGrafter"/>
</dbReference>
<dbReference type="Proteomes" id="UP001159428">
    <property type="component" value="Unassembled WGS sequence"/>
</dbReference>
<dbReference type="GO" id="GO:0001965">
    <property type="term" value="F:G-protein alpha-subunit binding"/>
    <property type="evidence" value="ECO:0007669"/>
    <property type="project" value="TreeGrafter"/>
</dbReference>
<evidence type="ECO:0000256" key="4">
    <source>
        <dbReference type="PROSITE-ProRule" id="PRU00339"/>
    </source>
</evidence>
<dbReference type="Gene3D" id="1.25.40.10">
    <property type="entry name" value="Tetratricopeptide repeat domain"/>
    <property type="match status" value="1"/>
</dbReference>
<evidence type="ECO:0000313" key="6">
    <source>
        <dbReference type="EMBL" id="CAH3152750.1"/>
    </source>
</evidence>
<dbReference type="SMART" id="SM00028">
    <property type="entry name" value="TPR"/>
    <property type="match status" value="2"/>
</dbReference>
<dbReference type="PANTHER" id="PTHR45954:SF1">
    <property type="entry name" value="LD33695P"/>
    <property type="match status" value="1"/>
</dbReference>
<dbReference type="PANTHER" id="PTHR45954">
    <property type="entry name" value="LD33695P"/>
    <property type="match status" value="1"/>
</dbReference>
<evidence type="ECO:0000256" key="1">
    <source>
        <dbReference type="ARBA" id="ARBA00004496"/>
    </source>
</evidence>
<dbReference type="EMBL" id="CALNXJ010000051">
    <property type="protein sequence ID" value="CAH3152750.1"/>
    <property type="molecule type" value="Genomic_DNA"/>
</dbReference>
<keyword evidence="3" id="KW-0677">Repeat</keyword>
<protein>
    <submittedName>
        <fullName evidence="6">Uncharacterized protein</fullName>
    </submittedName>
</protein>
<feature type="compositionally biased region" description="Basic and acidic residues" evidence="5">
    <location>
        <begin position="27"/>
        <end position="47"/>
    </location>
</feature>
<dbReference type="PROSITE" id="PS50293">
    <property type="entry name" value="TPR_REGION"/>
    <property type="match status" value="1"/>
</dbReference>
<gene>
    <name evidence="6" type="ORF">PMEA_00026822</name>
</gene>